<proteinExistence type="predicted"/>
<keyword evidence="2" id="KW-1185">Reference proteome</keyword>
<dbReference type="EMBL" id="CAICTM010000193">
    <property type="protein sequence ID" value="CAB9504326.1"/>
    <property type="molecule type" value="Genomic_DNA"/>
</dbReference>
<dbReference type="Proteomes" id="UP001153069">
    <property type="component" value="Unassembled WGS sequence"/>
</dbReference>
<dbReference type="AlphaFoldDB" id="A0A9N8H7U2"/>
<reference evidence="1" key="1">
    <citation type="submission" date="2020-06" db="EMBL/GenBank/DDBJ databases">
        <authorList>
            <consortium name="Plant Systems Biology data submission"/>
        </authorList>
    </citation>
    <scope>NUCLEOTIDE SEQUENCE</scope>
    <source>
        <strain evidence="1">D6</strain>
    </source>
</reference>
<comment type="caution">
    <text evidence="1">The sequence shown here is derived from an EMBL/GenBank/DDBJ whole genome shotgun (WGS) entry which is preliminary data.</text>
</comment>
<organism evidence="1 2">
    <name type="scientific">Seminavis robusta</name>
    <dbReference type="NCBI Taxonomy" id="568900"/>
    <lineage>
        <taxon>Eukaryota</taxon>
        <taxon>Sar</taxon>
        <taxon>Stramenopiles</taxon>
        <taxon>Ochrophyta</taxon>
        <taxon>Bacillariophyta</taxon>
        <taxon>Bacillariophyceae</taxon>
        <taxon>Bacillariophycidae</taxon>
        <taxon>Naviculales</taxon>
        <taxon>Naviculaceae</taxon>
        <taxon>Seminavis</taxon>
    </lineage>
</organism>
<evidence type="ECO:0000313" key="1">
    <source>
        <dbReference type="EMBL" id="CAB9504326.1"/>
    </source>
</evidence>
<accession>A0A9N8H7U2</accession>
<gene>
    <name evidence="1" type="ORF">SEMRO_194_G082660.1</name>
</gene>
<protein>
    <submittedName>
        <fullName evidence="1">Uncharacterized protein</fullName>
    </submittedName>
</protein>
<evidence type="ECO:0000313" key="2">
    <source>
        <dbReference type="Proteomes" id="UP001153069"/>
    </source>
</evidence>
<name>A0A9N8H7U2_9STRA</name>
<sequence>MPRTRQVPQPHSQQDRELLLMINIDEQAIPLLEKIGLRRIRSNALDHIQMMLLQEKTLDLDILDPQEKRILSVWARYRHVDMETIQATRNLSDEDALETLQHLNLIKTIQESDLYAMTTFKNTSIGKELGCLHDIAIFIHAVGKCC</sequence>